<reference evidence="1" key="1">
    <citation type="journal article" date="2015" name="Nature">
        <title>Complex archaea that bridge the gap between prokaryotes and eukaryotes.</title>
        <authorList>
            <person name="Spang A."/>
            <person name="Saw J.H."/>
            <person name="Jorgensen S.L."/>
            <person name="Zaremba-Niedzwiedzka K."/>
            <person name="Martijn J."/>
            <person name="Lind A.E."/>
            <person name="van Eijk R."/>
            <person name="Schleper C."/>
            <person name="Guy L."/>
            <person name="Ettema T.J."/>
        </authorList>
    </citation>
    <scope>NUCLEOTIDE SEQUENCE</scope>
</reference>
<dbReference type="AlphaFoldDB" id="A0A0F9L6A8"/>
<evidence type="ECO:0008006" key="2">
    <source>
        <dbReference type="Google" id="ProtNLM"/>
    </source>
</evidence>
<proteinExistence type="predicted"/>
<organism evidence="1">
    <name type="scientific">marine sediment metagenome</name>
    <dbReference type="NCBI Taxonomy" id="412755"/>
    <lineage>
        <taxon>unclassified sequences</taxon>
        <taxon>metagenomes</taxon>
        <taxon>ecological metagenomes</taxon>
    </lineage>
</organism>
<sequence>MAFFKGTKEKFQQVPTKTGGQQDFLSQMLANLGQGGLGGQGYEQSIQKLLQIISGEPGAFEAFEAPIKRQFQEETVPGLLEKFSGAGARGSSGMQQTLARAGEGLSEKLGAQRGELQQNAIQQLLGSFQTQAGQALGADTFENVFRPGKQSGFERLLAGLGPAAEAGGEGGMMAMIMKLLPLLMAA</sequence>
<protein>
    <recommendedName>
        <fullName evidence="2">DUF937 domain-containing protein</fullName>
    </recommendedName>
</protein>
<accession>A0A0F9L6A8</accession>
<dbReference type="EMBL" id="LAZR01006867">
    <property type="protein sequence ID" value="KKM89118.1"/>
    <property type="molecule type" value="Genomic_DNA"/>
</dbReference>
<evidence type="ECO:0000313" key="1">
    <source>
        <dbReference type="EMBL" id="KKM89118.1"/>
    </source>
</evidence>
<name>A0A0F9L6A8_9ZZZZ</name>
<gene>
    <name evidence="1" type="ORF">LCGC14_1251860</name>
</gene>
<comment type="caution">
    <text evidence="1">The sequence shown here is derived from an EMBL/GenBank/DDBJ whole genome shotgun (WGS) entry which is preliminary data.</text>
</comment>